<sequence length="390" mass="43669">MGAYDTAYFDRPIGRDRSDSVKWTQFGPDVIPLWIADMDFPACDEIVQALTARAQEGCYGYARDSQAAIQAMIDYHRRLYGWEIDPDWVVPQPGVVTALNLFCRLLRDVRPDRSDVFINEPVYHHFMSAAQLQHVRERRLALRPFGEPLPEGLESIDARGAGGWMLCNPQNPLGHLWTRAELTRILDYAAAHDLLLASDEIHGGLVLDAPHAYLPLLSLARSDAERRRLIAFVAPSKTWNVPGLGCAFAIVPDPALREHFTRNYDQLIPAVNLFGWVGAEAAYRHGEPWRLAMLAYLRRNRALLEAFAEAHGLPLCRLEATYLGFLDCRALAPTLGGESPRDFFLRVAKVALHDGAIFGSPGWVRINIATHTDLLRRALDRMADALATLA</sequence>
<evidence type="ECO:0000259" key="6">
    <source>
        <dbReference type="Pfam" id="PF00155"/>
    </source>
</evidence>
<keyword evidence="4" id="KW-0456">Lyase</keyword>
<dbReference type="EMBL" id="DVOR01000083">
    <property type="protein sequence ID" value="HIV08992.1"/>
    <property type="molecule type" value="Genomic_DNA"/>
</dbReference>
<dbReference type="InterPro" id="IPR051798">
    <property type="entry name" value="Class-II_PLP-Dep_Aminotrans"/>
</dbReference>
<proteinExistence type="inferred from homology"/>
<keyword evidence="3" id="KW-0663">Pyridoxal phosphate</keyword>
<comment type="caution">
    <text evidence="7">The sequence shown here is derived from an EMBL/GenBank/DDBJ whole genome shotgun (WGS) entry which is preliminary data.</text>
</comment>
<dbReference type="SUPFAM" id="SSF53383">
    <property type="entry name" value="PLP-dependent transferases"/>
    <property type="match status" value="1"/>
</dbReference>
<dbReference type="Proteomes" id="UP000886845">
    <property type="component" value="Unassembled WGS sequence"/>
</dbReference>
<evidence type="ECO:0000256" key="3">
    <source>
        <dbReference type="ARBA" id="ARBA00022898"/>
    </source>
</evidence>
<evidence type="ECO:0000256" key="4">
    <source>
        <dbReference type="ARBA" id="ARBA00023239"/>
    </source>
</evidence>
<dbReference type="InterPro" id="IPR015422">
    <property type="entry name" value="PyrdxlP-dep_Trfase_small"/>
</dbReference>
<dbReference type="EC" id="4.4.1.13" evidence="2"/>
<organism evidence="7 8">
    <name type="scientific">Candidatus Spyradenecus faecavium</name>
    <dbReference type="NCBI Taxonomy" id="2840947"/>
    <lineage>
        <taxon>Bacteria</taxon>
        <taxon>Pseudomonadati</taxon>
        <taxon>Lentisphaerota</taxon>
        <taxon>Lentisphaeria</taxon>
        <taxon>Lentisphaerales</taxon>
        <taxon>Lentisphaeraceae</taxon>
        <taxon>Lentisphaeraceae incertae sedis</taxon>
        <taxon>Candidatus Spyradenecus</taxon>
    </lineage>
</organism>
<dbReference type="AlphaFoldDB" id="A0A9D1NMC6"/>
<dbReference type="GO" id="GO:0030170">
    <property type="term" value="F:pyridoxal phosphate binding"/>
    <property type="evidence" value="ECO:0007669"/>
    <property type="project" value="InterPro"/>
</dbReference>
<dbReference type="Pfam" id="PF00155">
    <property type="entry name" value="Aminotran_1_2"/>
    <property type="match status" value="1"/>
</dbReference>
<comment type="similarity">
    <text evidence="5">Belongs to the class-II pyridoxal-phosphate-dependent aminotransferase family. MalY/PatB cystathionine beta-lyase subfamily.</text>
</comment>
<reference evidence="7" key="2">
    <citation type="journal article" date="2021" name="PeerJ">
        <title>Extensive microbial diversity within the chicken gut microbiome revealed by metagenomics and culture.</title>
        <authorList>
            <person name="Gilroy R."/>
            <person name="Ravi A."/>
            <person name="Getino M."/>
            <person name="Pursley I."/>
            <person name="Horton D.L."/>
            <person name="Alikhan N.F."/>
            <person name="Baker D."/>
            <person name="Gharbi K."/>
            <person name="Hall N."/>
            <person name="Watson M."/>
            <person name="Adriaenssens E.M."/>
            <person name="Foster-Nyarko E."/>
            <person name="Jarju S."/>
            <person name="Secka A."/>
            <person name="Antonio M."/>
            <person name="Oren A."/>
            <person name="Chaudhuri R.R."/>
            <person name="La Ragione R."/>
            <person name="Hildebrand F."/>
            <person name="Pallen M.J."/>
        </authorList>
    </citation>
    <scope>NUCLEOTIDE SEQUENCE</scope>
    <source>
        <strain evidence="7">35461</strain>
    </source>
</reference>
<protein>
    <recommendedName>
        <fullName evidence="2">cysteine-S-conjugate beta-lyase</fullName>
        <ecNumber evidence="2">4.4.1.13</ecNumber>
    </recommendedName>
</protein>
<gene>
    <name evidence="7" type="ORF">IAC79_02615</name>
</gene>
<reference evidence="7" key="1">
    <citation type="submission" date="2020-10" db="EMBL/GenBank/DDBJ databases">
        <authorList>
            <person name="Gilroy R."/>
        </authorList>
    </citation>
    <scope>NUCLEOTIDE SEQUENCE</scope>
    <source>
        <strain evidence="7">35461</strain>
    </source>
</reference>
<evidence type="ECO:0000256" key="5">
    <source>
        <dbReference type="ARBA" id="ARBA00037974"/>
    </source>
</evidence>
<evidence type="ECO:0000313" key="8">
    <source>
        <dbReference type="Proteomes" id="UP000886845"/>
    </source>
</evidence>
<evidence type="ECO:0000256" key="2">
    <source>
        <dbReference type="ARBA" id="ARBA00012224"/>
    </source>
</evidence>
<evidence type="ECO:0000313" key="7">
    <source>
        <dbReference type="EMBL" id="HIV08992.1"/>
    </source>
</evidence>
<accession>A0A9D1NMC6</accession>
<name>A0A9D1NMC6_9BACT</name>
<feature type="domain" description="Aminotransferase class I/classII large" evidence="6">
    <location>
        <begin position="29"/>
        <end position="379"/>
    </location>
</feature>
<dbReference type="InterPro" id="IPR015421">
    <property type="entry name" value="PyrdxlP-dep_Trfase_major"/>
</dbReference>
<dbReference type="InterPro" id="IPR004839">
    <property type="entry name" value="Aminotransferase_I/II_large"/>
</dbReference>
<dbReference type="GO" id="GO:0047804">
    <property type="term" value="F:cysteine-S-conjugate beta-lyase activity"/>
    <property type="evidence" value="ECO:0007669"/>
    <property type="project" value="UniProtKB-EC"/>
</dbReference>
<evidence type="ECO:0000256" key="1">
    <source>
        <dbReference type="ARBA" id="ARBA00001933"/>
    </source>
</evidence>
<dbReference type="PANTHER" id="PTHR43525">
    <property type="entry name" value="PROTEIN MALY"/>
    <property type="match status" value="1"/>
</dbReference>
<comment type="cofactor">
    <cofactor evidence="1">
        <name>pyridoxal 5'-phosphate</name>
        <dbReference type="ChEBI" id="CHEBI:597326"/>
    </cofactor>
</comment>
<keyword evidence="7" id="KW-0808">Transferase</keyword>
<dbReference type="Gene3D" id="3.90.1150.10">
    <property type="entry name" value="Aspartate Aminotransferase, domain 1"/>
    <property type="match status" value="1"/>
</dbReference>
<keyword evidence="7" id="KW-0032">Aminotransferase</keyword>
<dbReference type="Gene3D" id="3.40.640.10">
    <property type="entry name" value="Type I PLP-dependent aspartate aminotransferase-like (Major domain)"/>
    <property type="match status" value="1"/>
</dbReference>
<dbReference type="GO" id="GO:0008483">
    <property type="term" value="F:transaminase activity"/>
    <property type="evidence" value="ECO:0007669"/>
    <property type="project" value="UniProtKB-KW"/>
</dbReference>
<dbReference type="CDD" id="cd00609">
    <property type="entry name" value="AAT_like"/>
    <property type="match status" value="1"/>
</dbReference>
<dbReference type="InterPro" id="IPR015424">
    <property type="entry name" value="PyrdxlP-dep_Trfase"/>
</dbReference>
<dbReference type="PANTHER" id="PTHR43525:SF1">
    <property type="entry name" value="PROTEIN MALY"/>
    <property type="match status" value="1"/>
</dbReference>